<keyword evidence="3 6" id="KW-0812">Transmembrane</keyword>
<dbReference type="Proteomes" id="UP001597520">
    <property type="component" value="Unassembled WGS sequence"/>
</dbReference>
<evidence type="ECO:0000256" key="5">
    <source>
        <dbReference type="ARBA" id="ARBA00023136"/>
    </source>
</evidence>
<dbReference type="NCBIfam" id="TIGR02737">
    <property type="entry name" value="caa3_CtaG"/>
    <property type="match status" value="1"/>
</dbReference>
<gene>
    <name evidence="7" type="primary">ctaG</name>
    <name evidence="7" type="ORF">ACFSUB_06390</name>
</gene>
<organism evidence="7 8">
    <name type="scientific">Salibacterium lacus</name>
    <dbReference type="NCBI Taxonomy" id="1898109"/>
    <lineage>
        <taxon>Bacteria</taxon>
        <taxon>Bacillati</taxon>
        <taxon>Bacillota</taxon>
        <taxon>Bacilli</taxon>
        <taxon>Bacillales</taxon>
        <taxon>Bacillaceae</taxon>
    </lineage>
</organism>
<evidence type="ECO:0000256" key="2">
    <source>
        <dbReference type="ARBA" id="ARBA00022475"/>
    </source>
</evidence>
<protein>
    <submittedName>
        <fullName evidence="7">Cytochrome c oxidase assembly factor CtaG</fullName>
    </submittedName>
</protein>
<feature type="transmembrane region" description="Helical" evidence="6">
    <location>
        <begin position="86"/>
        <end position="105"/>
    </location>
</feature>
<evidence type="ECO:0000256" key="1">
    <source>
        <dbReference type="ARBA" id="ARBA00004651"/>
    </source>
</evidence>
<comment type="subcellular location">
    <subcellularLocation>
        <location evidence="1">Cell membrane</location>
        <topology evidence="1">Multi-pass membrane protein</topology>
    </subcellularLocation>
</comment>
<feature type="transmembrane region" description="Helical" evidence="6">
    <location>
        <begin position="126"/>
        <end position="146"/>
    </location>
</feature>
<evidence type="ECO:0000256" key="4">
    <source>
        <dbReference type="ARBA" id="ARBA00022989"/>
    </source>
</evidence>
<feature type="transmembrane region" description="Helical" evidence="6">
    <location>
        <begin position="158"/>
        <end position="178"/>
    </location>
</feature>
<feature type="transmembrane region" description="Helical" evidence="6">
    <location>
        <begin position="53"/>
        <end position="74"/>
    </location>
</feature>
<dbReference type="EMBL" id="JBHUML010000002">
    <property type="protein sequence ID" value="MFD2705090.1"/>
    <property type="molecule type" value="Genomic_DNA"/>
</dbReference>
<dbReference type="InterPro" id="IPR014108">
    <property type="entry name" value="Caa3-assmbl_CtaG"/>
</dbReference>
<feature type="transmembrane region" description="Helical" evidence="6">
    <location>
        <begin position="190"/>
        <end position="211"/>
    </location>
</feature>
<evidence type="ECO:0000256" key="3">
    <source>
        <dbReference type="ARBA" id="ARBA00022692"/>
    </source>
</evidence>
<evidence type="ECO:0000313" key="7">
    <source>
        <dbReference type="EMBL" id="MFD2705090.1"/>
    </source>
</evidence>
<dbReference type="RefSeq" id="WP_380712351.1">
    <property type="nucleotide sequence ID" value="NZ_JBHUML010000002.1"/>
</dbReference>
<feature type="transmembrane region" description="Helical" evidence="6">
    <location>
        <begin position="14"/>
        <end position="33"/>
    </location>
</feature>
<sequence>MIADFFSTYSFRALWTPELMVVLALTALIYYGIMLKKRHNFKGTDEFFVRRNIYFLLGLAALYLGWGSPLYVAGHSIITLHMTQMVFAYFAAVPLFILALPKWLLQSGIDWWRKKAEWTYRIVLHPIIGLIAFNALFSFYHIPVVFDEVMQAPVLHSVYQGALFASAWLMWWHMLSPLPSDHQLPDLRRIVYIFANGILITPACAMIIFAGSPLYETYTNPEVWSEVMAYCLPPGTAPPTSMMNNGPGAMSFLEAHSDQQLAGVVMKISQELVYVTAIGYVFKQWLAKEQPKEGERTISDIPADTDRLK</sequence>
<dbReference type="InterPro" id="IPR019108">
    <property type="entry name" value="Caa3_assmbl_CtaG-rel"/>
</dbReference>
<comment type="caution">
    <text evidence="7">The sequence shown here is derived from an EMBL/GenBank/DDBJ whole genome shotgun (WGS) entry which is preliminary data.</text>
</comment>
<name>A0ABW5T031_9BACI</name>
<dbReference type="Pfam" id="PF09678">
    <property type="entry name" value="Caa3_CtaG"/>
    <property type="match status" value="1"/>
</dbReference>
<evidence type="ECO:0000256" key="6">
    <source>
        <dbReference type="SAM" id="Phobius"/>
    </source>
</evidence>
<keyword evidence="8" id="KW-1185">Reference proteome</keyword>
<proteinExistence type="predicted"/>
<keyword evidence="5 6" id="KW-0472">Membrane</keyword>
<evidence type="ECO:0000313" key="8">
    <source>
        <dbReference type="Proteomes" id="UP001597520"/>
    </source>
</evidence>
<reference evidence="8" key="1">
    <citation type="journal article" date="2019" name="Int. J. Syst. Evol. Microbiol.">
        <title>The Global Catalogue of Microorganisms (GCM) 10K type strain sequencing project: providing services to taxonomists for standard genome sequencing and annotation.</title>
        <authorList>
            <consortium name="The Broad Institute Genomics Platform"/>
            <consortium name="The Broad Institute Genome Sequencing Center for Infectious Disease"/>
            <person name="Wu L."/>
            <person name="Ma J."/>
        </authorList>
    </citation>
    <scope>NUCLEOTIDE SEQUENCE [LARGE SCALE GENOMIC DNA]</scope>
    <source>
        <strain evidence="8">KCTC 33792</strain>
    </source>
</reference>
<accession>A0ABW5T031</accession>
<keyword evidence="4 6" id="KW-1133">Transmembrane helix</keyword>
<keyword evidence="2" id="KW-1003">Cell membrane</keyword>